<evidence type="ECO:0000313" key="2">
    <source>
        <dbReference type="EMBL" id="GAW84102.1"/>
    </source>
</evidence>
<keyword evidence="1" id="KW-0812">Transmembrane</keyword>
<feature type="transmembrane region" description="Helical" evidence="1">
    <location>
        <begin position="227"/>
        <end position="248"/>
    </location>
</feature>
<proteinExistence type="predicted"/>
<dbReference type="InterPro" id="IPR008780">
    <property type="entry name" value="Plasmodium_Vir"/>
</dbReference>
<accession>A0A1Y1JTM0</accession>
<protein>
    <submittedName>
        <fullName evidence="2">Variable surface protein</fullName>
    </submittedName>
</protein>
<reference evidence="3" key="1">
    <citation type="submission" date="2017-04" db="EMBL/GenBank/DDBJ databases">
        <title>Plasmodium gonderi genome.</title>
        <authorList>
            <person name="Arisue N."/>
            <person name="Honma H."/>
            <person name="Kawai S."/>
            <person name="Tougan T."/>
            <person name="Tanabe K."/>
            <person name="Horii T."/>
        </authorList>
    </citation>
    <scope>NUCLEOTIDE SEQUENCE [LARGE SCALE GENOMIC DNA]</scope>
    <source>
        <strain evidence="3">ATCC 30045</strain>
    </source>
</reference>
<name>A0A1Y1JTM0_PLAGO</name>
<comment type="caution">
    <text evidence="2">The sequence shown here is derived from an EMBL/GenBank/DDBJ whole genome shotgun (WGS) entry which is preliminary data.</text>
</comment>
<gene>
    <name evidence="2" type="ORF">PGO_001095</name>
</gene>
<organism evidence="2 3">
    <name type="scientific">Plasmodium gonderi</name>
    <dbReference type="NCBI Taxonomy" id="77519"/>
    <lineage>
        <taxon>Eukaryota</taxon>
        <taxon>Sar</taxon>
        <taxon>Alveolata</taxon>
        <taxon>Apicomplexa</taxon>
        <taxon>Aconoidasida</taxon>
        <taxon>Haemosporida</taxon>
        <taxon>Plasmodiidae</taxon>
        <taxon>Plasmodium</taxon>
        <taxon>Plasmodium (Plasmodium)</taxon>
    </lineage>
</organism>
<keyword evidence="3" id="KW-1185">Reference proteome</keyword>
<sequence>MTYFLIEVKQTQMEEDIHCYDINYWLFDEVSNKLRIKEDNPTFFNIIDSIHNVWDDINNNLQDKTKMCQPDSTLMDIPVLKEFKYLFDYAEDRYVLREEALKDTPNSCKQYFKYIKRFIPIYYTNKSFCSNTNINICNRYLGIYEYYDPKHLSRYIKLSNLLAGLIWYPCYRNVLHIFLSALKQPQRLEVKTRTRRTVEKNVETPAEINMISLAGKTIFNIIYSFPYYYIMSPFIFILLPIFILFLLYKFIPQGKAMLCTLARIRKKIRNNISYEDVSLLNDNSKSLFRVNSEDSSYNLQYQCSCSDRKKLH</sequence>
<dbReference type="GeneID" id="39744910"/>
<evidence type="ECO:0000256" key="1">
    <source>
        <dbReference type="SAM" id="Phobius"/>
    </source>
</evidence>
<keyword evidence="1" id="KW-0472">Membrane</keyword>
<dbReference type="AlphaFoldDB" id="A0A1Y1JTM0"/>
<dbReference type="OrthoDB" id="10482893at2759"/>
<keyword evidence="1" id="KW-1133">Transmembrane helix</keyword>
<dbReference type="Proteomes" id="UP000195521">
    <property type="component" value="Unassembled WGS sequence"/>
</dbReference>
<dbReference type="EMBL" id="BDQF01000111">
    <property type="protein sequence ID" value="GAW84102.1"/>
    <property type="molecule type" value="Genomic_DNA"/>
</dbReference>
<dbReference type="RefSeq" id="XP_028546691.1">
    <property type="nucleotide sequence ID" value="XM_028690890.1"/>
</dbReference>
<dbReference type="Pfam" id="PF05795">
    <property type="entry name" value="Plasmodium_Vir"/>
    <property type="match status" value="2"/>
</dbReference>
<evidence type="ECO:0000313" key="3">
    <source>
        <dbReference type="Proteomes" id="UP000195521"/>
    </source>
</evidence>